<name>A0AAN7GWD1_9PEZI</name>
<gene>
    <name evidence="3" type="ORF">QBC38DRAFT_502615</name>
</gene>
<evidence type="ECO:0000256" key="2">
    <source>
        <dbReference type="SAM" id="SignalP"/>
    </source>
</evidence>
<dbReference type="Proteomes" id="UP001301958">
    <property type="component" value="Unassembled WGS sequence"/>
</dbReference>
<protein>
    <submittedName>
        <fullName evidence="3">Uncharacterized protein</fullName>
    </submittedName>
</protein>
<feature type="chain" id="PRO_5042934695" evidence="2">
    <location>
        <begin position="23"/>
        <end position="129"/>
    </location>
</feature>
<organism evidence="3 4">
    <name type="scientific">Podospora fimiseda</name>
    <dbReference type="NCBI Taxonomy" id="252190"/>
    <lineage>
        <taxon>Eukaryota</taxon>
        <taxon>Fungi</taxon>
        <taxon>Dikarya</taxon>
        <taxon>Ascomycota</taxon>
        <taxon>Pezizomycotina</taxon>
        <taxon>Sordariomycetes</taxon>
        <taxon>Sordariomycetidae</taxon>
        <taxon>Sordariales</taxon>
        <taxon>Podosporaceae</taxon>
        <taxon>Podospora</taxon>
    </lineage>
</organism>
<reference evidence="3" key="1">
    <citation type="journal article" date="2023" name="Mol. Phylogenet. Evol.">
        <title>Genome-scale phylogeny and comparative genomics of the fungal order Sordariales.</title>
        <authorList>
            <person name="Hensen N."/>
            <person name="Bonometti L."/>
            <person name="Westerberg I."/>
            <person name="Brannstrom I.O."/>
            <person name="Guillou S."/>
            <person name="Cros-Aarteil S."/>
            <person name="Calhoun S."/>
            <person name="Haridas S."/>
            <person name="Kuo A."/>
            <person name="Mondo S."/>
            <person name="Pangilinan J."/>
            <person name="Riley R."/>
            <person name="LaButti K."/>
            <person name="Andreopoulos B."/>
            <person name="Lipzen A."/>
            <person name="Chen C."/>
            <person name="Yan M."/>
            <person name="Daum C."/>
            <person name="Ng V."/>
            <person name="Clum A."/>
            <person name="Steindorff A."/>
            <person name="Ohm R.A."/>
            <person name="Martin F."/>
            <person name="Silar P."/>
            <person name="Natvig D.O."/>
            <person name="Lalanne C."/>
            <person name="Gautier V."/>
            <person name="Ament-Velasquez S.L."/>
            <person name="Kruys A."/>
            <person name="Hutchinson M.I."/>
            <person name="Powell A.J."/>
            <person name="Barry K."/>
            <person name="Miller A.N."/>
            <person name="Grigoriev I.V."/>
            <person name="Debuchy R."/>
            <person name="Gladieux P."/>
            <person name="Hiltunen Thoren M."/>
            <person name="Johannesson H."/>
        </authorList>
    </citation>
    <scope>NUCLEOTIDE SEQUENCE</scope>
    <source>
        <strain evidence="3">CBS 990.96</strain>
    </source>
</reference>
<keyword evidence="2" id="KW-0732">Signal</keyword>
<feature type="region of interest" description="Disordered" evidence="1">
    <location>
        <begin position="87"/>
        <end position="129"/>
    </location>
</feature>
<reference evidence="3" key="2">
    <citation type="submission" date="2023-05" db="EMBL/GenBank/DDBJ databases">
        <authorList>
            <consortium name="Lawrence Berkeley National Laboratory"/>
            <person name="Steindorff A."/>
            <person name="Hensen N."/>
            <person name="Bonometti L."/>
            <person name="Westerberg I."/>
            <person name="Brannstrom I.O."/>
            <person name="Guillou S."/>
            <person name="Cros-Aarteil S."/>
            <person name="Calhoun S."/>
            <person name="Haridas S."/>
            <person name="Kuo A."/>
            <person name="Mondo S."/>
            <person name="Pangilinan J."/>
            <person name="Riley R."/>
            <person name="Labutti K."/>
            <person name="Andreopoulos B."/>
            <person name="Lipzen A."/>
            <person name="Chen C."/>
            <person name="Yanf M."/>
            <person name="Daum C."/>
            <person name="Ng V."/>
            <person name="Clum A."/>
            <person name="Ohm R."/>
            <person name="Martin F."/>
            <person name="Silar P."/>
            <person name="Natvig D."/>
            <person name="Lalanne C."/>
            <person name="Gautier V."/>
            <person name="Ament-Velasquez S.L."/>
            <person name="Kruys A."/>
            <person name="Hutchinson M.I."/>
            <person name="Powell A.J."/>
            <person name="Barry K."/>
            <person name="Miller A.N."/>
            <person name="Grigoriev I.V."/>
            <person name="Debuchy R."/>
            <person name="Gladieux P."/>
            <person name="Thoren M.H."/>
            <person name="Johannesson H."/>
        </authorList>
    </citation>
    <scope>NUCLEOTIDE SEQUENCE</scope>
    <source>
        <strain evidence="3">CBS 990.96</strain>
    </source>
</reference>
<accession>A0AAN7GWD1</accession>
<sequence>MKVMTAMDVIWWLVLVPTPVLAGSDGDDFANNLFSALGPLLALFGERVGIQYLSHATSWMECVIFALETAKKKGMFIQSFRDKISNRAPSASSLQSLRDPDKEVEGEDSDDIPKKQEEPPNITGARSIM</sequence>
<evidence type="ECO:0000256" key="1">
    <source>
        <dbReference type="SAM" id="MobiDB-lite"/>
    </source>
</evidence>
<proteinExistence type="predicted"/>
<feature type="compositionally biased region" description="Polar residues" evidence="1">
    <location>
        <begin position="87"/>
        <end position="96"/>
    </location>
</feature>
<evidence type="ECO:0000313" key="3">
    <source>
        <dbReference type="EMBL" id="KAK4224015.1"/>
    </source>
</evidence>
<keyword evidence="4" id="KW-1185">Reference proteome</keyword>
<feature type="signal peptide" evidence="2">
    <location>
        <begin position="1"/>
        <end position="22"/>
    </location>
</feature>
<dbReference type="EMBL" id="MU865406">
    <property type="protein sequence ID" value="KAK4224015.1"/>
    <property type="molecule type" value="Genomic_DNA"/>
</dbReference>
<dbReference type="AlphaFoldDB" id="A0AAN7GWD1"/>
<evidence type="ECO:0000313" key="4">
    <source>
        <dbReference type="Proteomes" id="UP001301958"/>
    </source>
</evidence>
<comment type="caution">
    <text evidence="3">The sequence shown here is derived from an EMBL/GenBank/DDBJ whole genome shotgun (WGS) entry which is preliminary data.</text>
</comment>